<organism evidence="15 16">
    <name type="scientific">Bifidobacterium bombi DSM 19703</name>
    <dbReference type="NCBI Taxonomy" id="1341695"/>
    <lineage>
        <taxon>Bacteria</taxon>
        <taxon>Bacillati</taxon>
        <taxon>Actinomycetota</taxon>
        <taxon>Actinomycetes</taxon>
        <taxon>Bifidobacteriales</taxon>
        <taxon>Bifidobacteriaceae</taxon>
        <taxon>Bifidobacterium</taxon>
    </lineage>
</organism>
<dbReference type="AlphaFoldDB" id="A0A080N311"/>
<dbReference type="GO" id="GO:0009252">
    <property type="term" value="P:peptidoglycan biosynthetic process"/>
    <property type="evidence" value="ECO:0007669"/>
    <property type="project" value="UniProtKB-UniRule"/>
</dbReference>
<evidence type="ECO:0000259" key="12">
    <source>
        <dbReference type="Pfam" id="PF01225"/>
    </source>
</evidence>
<evidence type="ECO:0000256" key="11">
    <source>
        <dbReference type="RuleBase" id="RU004136"/>
    </source>
</evidence>
<evidence type="ECO:0000256" key="7">
    <source>
        <dbReference type="ARBA" id="ARBA00022984"/>
    </source>
</evidence>
<keyword evidence="9 10" id="KW-0961">Cell wall biogenesis/degradation</keyword>
<dbReference type="GO" id="GO:0005737">
    <property type="term" value="C:cytoplasm"/>
    <property type="evidence" value="ECO:0007669"/>
    <property type="project" value="UniProtKB-SubCell"/>
</dbReference>
<evidence type="ECO:0000313" key="16">
    <source>
        <dbReference type="Proteomes" id="UP000028730"/>
    </source>
</evidence>
<evidence type="ECO:0000256" key="5">
    <source>
        <dbReference type="ARBA" id="ARBA00022840"/>
    </source>
</evidence>
<dbReference type="SUPFAM" id="SSF63418">
    <property type="entry name" value="MurE/MurF N-terminal domain"/>
    <property type="match status" value="1"/>
</dbReference>
<keyword evidence="6 10" id="KW-0133">Cell shape</keyword>
<dbReference type="Gene3D" id="3.90.190.20">
    <property type="entry name" value="Mur ligase, C-terminal domain"/>
    <property type="match status" value="1"/>
</dbReference>
<dbReference type="GO" id="GO:0051301">
    <property type="term" value="P:cell division"/>
    <property type="evidence" value="ECO:0007669"/>
    <property type="project" value="UniProtKB-KW"/>
</dbReference>
<comment type="function">
    <text evidence="10 11">Involved in cell wall formation. Catalyzes the final step in the synthesis of UDP-N-acetylmuramoyl-pentapeptide, the precursor of murein.</text>
</comment>
<comment type="caution">
    <text evidence="15">The sequence shown here is derived from an EMBL/GenBank/DDBJ whole genome shotgun (WGS) entry which is preliminary data.</text>
</comment>
<dbReference type="InterPro" id="IPR013221">
    <property type="entry name" value="Mur_ligase_cen"/>
</dbReference>
<comment type="similarity">
    <text evidence="10">Belongs to the MurCDEF family. MurF subfamily.</text>
</comment>
<keyword evidence="16" id="KW-1185">Reference proteome</keyword>
<dbReference type="GO" id="GO:0047480">
    <property type="term" value="F:UDP-N-acetylmuramoyl-tripeptide-D-alanyl-D-alanine ligase activity"/>
    <property type="evidence" value="ECO:0007669"/>
    <property type="project" value="UniProtKB-UniRule"/>
</dbReference>
<keyword evidence="7 10" id="KW-0573">Peptidoglycan synthesis</keyword>
<dbReference type="GO" id="GO:0008360">
    <property type="term" value="P:regulation of cell shape"/>
    <property type="evidence" value="ECO:0007669"/>
    <property type="project" value="UniProtKB-KW"/>
</dbReference>
<dbReference type="InterPro" id="IPR035911">
    <property type="entry name" value="MurE/MurF_N"/>
</dbReference>
<dbReference type="Pfam" id="PF01225">
    <property type="entry name" value="Mur_ligase"/>
    <property type="match status" value="1"/>
</dbReference>
<dbReference type="Pfam" id="PF02875">
    <property type="entry name" value="Mur_ligase_C"/>
    <property type="match status" value="1"/>
</dbReference>
<keyword evidence="5 10" id="KW-0067">ATP-binding</keyword>
<dbReference type="PANTHER" id="PTHR43024:SF1">
    <property type="entry name" value="UDP-N-ACETYLMURAMOYL-TRIPEPTIDE--D-ALANYL-D-ALANINE LIGASE"/>
    <property type="match status" value="1"/>
</dbReference>
<dbReference type="InterPro" id="IPR004101">
    <property type="entry name" value="Mur_ligase_C"/>
</dbReference>
<dbReference type="GO" id="GO:0071555">
    <property type="term" value="P:cell wall organization"/>
    <property type="evidence" value="ECO:0007669"/>
    <property type="project" value="UniProtKB-KW"/>
</dbReference>
<keyword evidence="4 10" id="KW-0547">Nucleotide-binding</keyword>
<evidence type="ECO:0000256" key="1">
    <source>
        <dbReference type="ARBA" id="ARBA00022490"/>
    </source>
</evidence>
<comment type="pathway">
    <text evidence="10 11">Cell wall biogenesis; peptidoglycan biosynthesis.</text>
</comment>
<feature type="domain" description="Mur ligase central" evidence="14">
    <location>
        <begin position="133"/>
        <end position="321"/>
    </location>
</feature>
<dbReference type="SUPFAM" id="SSF53244">
    <property type="entry name" value="MurD-like peptide ligases, peptide-binding domain"/>
    <property type="match status" value="1"/>
</dbReference>
<dbReference type="NCBIfam" id="TIGR01143">
    <property type="entry name" value="murF"/>
    <property type="match status" value="1"/>
</dbReference>
<dbReference type="Gene3D" id="3.40.1390.10">
    <property type="entry name" value="MurE/MurF, N-terminal domain"/>
    <property type="match status" value="1"/>
</dbReference>
<dbReference type="eggNOG" id="COG0770">
    <property type="taxonomic scope" value="Bacteria"/>
</dbReference>
<dbReference type="GO" id="GO:0005524">
    <property type="term" value="F:ATP binding"/>
    <property type="evidence" value="ECO:0007669"/>
    <property type="project" value="UniProtKB-UniRule"/>
</dbReference>
<evidence type="ECO:0000256" key="8">
    <source>
        <dbReference type="ARBA" id="ARBA00023306"/>
    </source>
</evidence>
<evidence type="ECO:0000256" key="10">
    <source>
        <dbReference type="HAMAP-Rule" id="MF_02019"/>
    </source>
</evidence>
<evidence type="ECO:0000259" key="14">
    <source>
        <dbReference type="Pfam" id="PF08245"/>
    </source>
</evidence>
<dbReference type="Proteomes" id="UP000028730">
    <property type="component" value="Unassembled WGS sequence"/>
</dbReference>
<dbReference type="InterPro" id="IPR051046">
    <property type="entry name" value="MurCDEF_CellWall_CoF430Synth"/>
</dbReference>
<comment type="catalytic activity">
    <reaction evidence="10 11">
        <text>D-alanyl-D-alanine + UDP-N-acetyl-alpha-D-muramoyl-L-alanyl-gamma-D-glutamyl-meso-2,6-diaminopimelate + ATP = UDP-N-acetyl-alpha-D-muramoyl-L-alanyl-gamma-D-glutamyl-meso-2,6-diaminopimeloyl-D-alanyl-D-alanine + ADP + phosphate + H(+)</text>
        <dbReference type="Rhea" id="RHEA:28374"/>
        <dbReference type="ChEBI" id="CHEBI:15378"/>
        <dbReference type="ChEBI" id="CHEBI:30616"/>
        <dbReference type="ChEBI" id="CHEBI:43474"/>
        <dbReference type="ChEBI" id="CHEBI:57822"/>
        <dbReference type="ChEBI" id="CHEBI:61386"/>
        <dbReference type="ChEBI" id="CHEBI:83905"/>
        <dbReference type="ChEBI" id="CHEBI:456216"/>
        <dbReference type="EC" id="6.3.2.10"/>
    </reaction>
</comment>
<sequence length="514" mass="54061">MLPITVEQVALSVKGNVVPPEDGAVPEGSVANNVVTDSRLIMDGSVFVAIAGENTDGHDYVKDAGVHGAVAAIVDHVVEHADVTQILVPAGSGPRIPTDGMEAPGTVKALGLLARSNIDRRRALDADFSVIGITGSVGKTTTKDLLKALLSQLGETVAPVGSFNNYIGLPLTALQVDADTRYLVAEMGANHIGEIAGLTRIVAPDVAVVLKVGTAHLGEFGSVEGIAQAKSEIVKGLRPGGVAVLNADDPRVSAMSRLAPGRVLWFGGSDREDSVRARDVSVDEFDRPRFMIDDGESDIEVNMGIAGIHNVSNALAAASVARFYGMSLNRVASALGSVRQISPHRMEVAHIKRGDADFTLIDDSFNANPDSLKAGLEGLRGWRSESERQPWRVAVLGAMLELGDDEKRLHHQLGCYAARLGLNAIVVVGSRSDGHLQILAQSMADGAAAAERDASRNTDVGRTPVVVKLVCDVEEADRLVTLMAGEHPGTVVLLKGSHASGLSALARRWSEGRQ</sequence>
<keyword evidence="1 10" id="KW-0963">Cytoplasm</keyword>
<dbReference type="EMBL" id="ATLK01000001">
    <property type="protein sequence ID" value="KFF31276.1"/>
    <property type="molecule type" value="Genomic_DNA"/>
</dbReference>
<feature type="domain" description="Mur ligase N-terminal catalytic" evidence="12">
    <location>
        <begin position="33"/>
        <end position="78"/>
    </location>
</feature>
<dbReference type="GO" id="GO:0008766">
    <property type="term" value="F:UDP-N-acetylmuramoylalanyl-D-glutamyl-2,6-diaminopimelate-D-alanyl-D-alanine ligase activity"/>
    <property type="evidence" value="ECO:0007669"/>
    <property type="project" value="RHEA"/>
</dbReference>
<evidence type="ECO:0000259" key="13">
    <source>
        <dbReference type="Pfam" id="PF02875"/>
    </source>
</evidence>
<accession>A0A080N311</accession>
<dbReference type="RefSeq" id="WP_044087218.1">
    <property type="nucleotide sequence ID" value="NZ_ATLK01000001.1"/>
</dbReference>
<comment type="subcellular location">
    <subcellularLocation>
        <location evidence="10 11">Cytoplasm</location>
    </subcellularLocation>
</comment>
<dbReference type="EC" id="6.3.2.10" evidence="10 11"/>
<feature type="binding site" evidence="10">
    <location>
        <begin position="135"/>
        <end position="141"/>
    </location>
    <ligand>
        <name>ATP</name>
        <dbReference type="ChEBI" id="CHEBI:30616"/>
    </ligand>
</feature>
<feature type="domain" description="Mur ligase C-terminal" evidence="13">
    <location>
        <begin position="344"/>
        <end position="497"/>
    </location>
</feature>
<reference evidence="15 16" key="1">
    <citation type="journal article" date="2014" name="Appl. Environ. Microbiol.">
        <title>Genomic encyclopedia of type strains of the genus Bifidobacterium.</title>
        <authorList>
            <person name="Milani C."/>
            <person name="Lugli G.A."/>
            <person name="Duranti S."/>
            <person name="Turroni F."/>
            <person name="Bottacini F."/>
            <person name="Mangifesta M."/>
            <person name="Sanchez B."/>
            <person name="Viappiani A."/>
            <person name="Mancabelli L."/>
            <person name="Taminiau B."/>
            <person name="Delcenserie V."/>
            <person name="Barrangou R."/>
            <person name="Margolles A."/>
            <person name="van Sinderen D."/>
            <person name="Ventura M."/>
        </authorList>
    </citation>
    <scope>NUCLEOTIDE SEQUENCE [LARGE SCALE GENOMIC DNA]</scope>
    <source>
        <strain evidence="15 16">DSM 19703</strain>
    </source>
</reference>
<dbReference type="UniPathway" id="UPA00219"/>
<dbReference type="InterPro" id="IPR005863">
    <property type="entry name" value="UDP-N-AcMur_synth"/>
</dbReference>
<evidence type="ECO:0000256" key="4">
    <source>
        <dbReference type="ARBA" id="ARBA00022741"/>
    </source>
</evidence>
<dbReference type="InterPro" id="IPR000713">
    <property type="entry name" value="Mur_ligase_N"/>
</dbReference>
<evidence type="ECO:0000313" key="15">
    <source>
        <dbReference type="EMBL" id="KFF31276.1"/>
    </source>
</evidence>
<evidence type="ECO:0000256" key="6">
    <source>
        <dbReference type="ARBA" id="ARBA00022960"/>
    </source>
</evidence>
<dbReference type="Gene3D" id="3.40.1190.10">
    <property type="entry name" value="Mur-like, catalytic domain"/>
    <property type="match status" value="1"/>
</dbReference>
<dbReference type="OrthoDB" id="9800958at2"/>
<protein>
    <recommendedName>
        <fullName evidence="10 11">UDP-N-acetylmuramoyl-tripeptide--D-alanyl-D-alanine ligase</fullName>
        <ecNumber evidence="10 11">6.3.2.10</ecNumber>
    </recommendedName>
    <alternativeName>
        <fullName evidence="10">D-alanyl-D-alanine-adding enzyme</fullName>
    </alternativeName>
</protein>
<evidence type="ECO:0000256" key="3">
    <source>
        <dbReference type="ARBA" id="ARBA00022618"/>
    </source>
</evidence>
<dbReference type="Pfam" id="PF08245">
    <property type="entry name" value="Mur_ligase_M"/>
    <property type="match status" value="1"/>
</dbReference>
<evidence type="ECO:0000256" key="9">
    <source>
        <dbReference type="ARBA" id="ARBA00023316"/>
    </source>
</evidence>
<proteinExistence type="inferred from homology"/>
<name>A0A080N311_9BIFI</name>
<evidence type="ECO:0000256" key="2">
    <source>
        <dbReference type="ARBA" id="ARBA00022598"/>
    </source>
</evidence>
<dbReference type="HAMAP" id="MF_02019">
    <property type="entry name" value="MurF"/>
    <property type="match status" value="1"/>
</dbReference>
<dbReference type="SUPFAM" id="SSF53623">
    <property type="entry name" value="MurD-like peptide ligases, catalytic domain"/>
    <property type="match status" value="1"/>
</dbReference>
<dbReference type="PANTHER" id="PTHR43024">
    <property type="entry name" value="UDP-N-ACETYLMURAMOYL-TRIPEPTIDE--D-ALANYL-D-ALANINE LIGASE"/>
    <property type="match status" value="1"/>
</dbReference>
<dbReference type="InterPro" id="IPR036565">
    <property type="entry name" value="Mur-like_cat_sf"/>
</dbReference>
<keyword evidence="2 10" id="KW-0436">Ligase</keyword>
<dbReference type="InterPro" id="IPR036615">
    <property type="entry name" value="Mur_ligase_C_dom_sf"/>
</dbReference>
<dbReference type="STRING" id="1341695.BBOMB_0617"/>
<keyword evidence="3 10" id="KW-0132">Cell division</keyword>
<keyword evidence="8 10" id="KW-0131">Cell cycle</keyword>
<gene>
    <name evidence="10" type="primary">murF</name>
    <name evidence="15" type="ORF">BBOMB_0617</name>
</gene>